<sequence length="183" mass="20594">MYILKILEVFAIAGKDFLINEQITDKEVRVVGEDGSQLGIMTSRDAQARAAASNLDLVKIAPQAVPPVCKIMDYGKFRFEQAKKEKEARKNQKVVEIKEIRLSINIDTHDFETKLTHALRFLAEGNKVKVSVRFRGREMAHTSLGEKVLLRFAESCKLSGNVEKAPKLEGRSMSMFISPIQSK</sequence>
<accession>A0A644YW87</accession>
<evidence type="ECO:0000259" key="4">
    <source>
        <dbReference type="Pfam" id="PF00707"/>
    </source>
</evidence>
<dbReference type="AlphaFoldDB" id="A0A644YW87"/>
<feature type="domain" description="Translation initiation factor 3 C-terminal" evidence="4">
    <location>
        <begin position="95"/>
        <end position="179"/>
    </location>
</feature>
<dbReference type="GO" id="GO:0003743">
    <property type="term" value="F:translation initiation factor activity"/>
    <property type="evidence" value="ECO:0007669"/>
    <property type="project" value="UniProtKB-KW"/>
</dbReference>
<name>A0A644YW87_9ZZZZ</name>
<evidence type="ECO:0000256" key="3">
    <source>
        <dbReference type="ARBA" id="ARBA00022917"/>
    </source>
</evidence>
<dbReference type="Pfam" id="PF05198">
    <property type="entry name" value="IF3_N"/>
    <property type="match status" value="1"/>
</dbReference>
<dbReference type="InterPro" id="IPR001288">
    <property type="entry name" value="Translation_initiation_fac_3"/>
</dbReference>
<evidence type="ECO:0000313" key="6">
    <source>
        <dbReference type="EMBL" id="MPM32880.1"/>
    </source>
</evidence>
<dbReference type="FunFam" id="3.10.20.80:FF:000001">
    <property type="entry name" value="Translation initiation factor IF-3"/>
    <property type="match status" value="1"/>
</dbReference>
<evidence type="ECO:0000256" key="2">
    <source>
        <dbReference type="ARBA" id="ARBA00022540"/>
    </source>
</evidence>
<dbReference type="SUPFAM" id="SSF55200">
    <property type="entry name" value="Translation initiation factor IF3, C-terminal domain"/>
    <property type="match status" value="1"/>
</dbReference>
<dbReference type="GO" id="GO:0016020">
    <property type="term" value="C:membrane"/>
    <property type="evidence" value="ECO:0007669"/>
    <property type="project" value="TreeGrafter"/>
</dbReference>
<dbReference type="GO" id="GO:0032790">
    <property type="term" value="P:ribosome disassembly"/>
    <property type="evidence" value="ECO:0007669"/>
    <property type="project" value="TreeGrafter"/>
</dbReference>
<gene>
    <name evidence="6" type="primary">infC_22</name>
    <name evidence="6" type="ORF">SDC9_79446</name>
</gene>
<keyword evidence="3" id="KW-0648">Protein biosynthesis</keyword>
<dbReference type="Gene3D" id="3.30.110.10">
    <property type="entry name" value="Translation initiation factor 3 (IF-3), C-terminal domain"/>
    <property type="match status" value="1"/>
</dbReference>
<dbReference type="EMBL" id="VSSQ01006490">
    <property type="protein sequence ID" value="MPM32880.1"/>
    <property type="molecule type" value="Genomic_DNA"/>
</dbReference>
<dbReference type="Pfam" id="PF00707">
    <property type="entry name" value="IF3_C"/>
    <property type="match status" value="1"/>
</dbReference>
<comment type="caution">
    <text evidence="6">The sequence shown here is derived from an EMBL/GenBank/DDBJ whole genome shotgun (WGS) entry which is preliminary data.</text>
</comment>
<dbReference type="PANTHER" id="PTHR10938">
    <property type="entry name" value="TRANSLATION INITIATION FACTOR IF-3"/>
    <property type="match status" value="1"/>
</dbReference>
<dbReference type="PROSITE" id="PS00938">
    <property type="entry name" value="IF3"/>
    <property type="match status" value="1"/>
</dbReference>
<dbReference type="InterPro" id="IPR036788">
    <property type="entry name" value="T_IF-3_C_sf"/>
</dbReference>
<dbReference type="InterPro" id="IPR036787">
    <property type="entry name" value="T_IF-3_N_sf"/>
</dbReference>
<comment type="similarity">
    <text evidence="1">Belongs to the IF-3 family.</text>
</comment>
<dbReference type="GO" id="GO:0005829">
    <property type="term" value="C:cytosol"/>
    <property type="evidence" value="ECO:0007669"/>
    <property type="project" value="TreeGrafter"/>
</dbReference>
<dbReference type="Gene3D" id="3.10.20.80">
    <property type="entry name" value="Translation initiation factor 3 (IF-3), N-terminal domain"/>
    <property type="match status" value="1"/>
</dbReference>
<feature type="domain" description="Translation initiation factor 3 N-terminal" evidence="5">
    <location>
        <begin position="19"/>
        <end position="88"/>
    </location>
</feature>
<dbReference type="HAMAP" id="MF_00080">
    <property type="entry name" value="IF_3"/>
    <property type="match status" value="1"/>
</dbReference>
<organism evidence="6">
    <name type="scientific">bioreactor metagenome</name>
    <dbReference type="NCBI Taxonomy" id="1076179"/>
    <lineage>
        <taxon>unclassified sequences</taxon>
        <taxon>metagenomes</taxon>
        <taxon>ecological metagenomes</taxon>
    </lineage>
</organism>
<keyword evidence="2 6" id="KW-0396">Initiation factor</keyword>
<dbReference type="GO" id="GO:0043022">
    <property type="term" value="F:ribosome binding"/>
    <property type="evidence" value="ECO:0007669"/>
    <property type="project" value="TreeGrafter"/>
</dbReference>
<reference evidence="6" key="1">
    <citation type="submission" date="2019-08" db="EMBL/GenBank/DDBJ databases">
        <authorList>
            <person name="Kucharzyk K."/>
            <person name="Murdoch R.W."/>
            <person name="Higgins S."/>
            <person name="Loffler F."/>
        </authorList>
    </citation>
    <scope>NUCLEOTIDE SEQUENCE</scope>
</reference>
<dbReference type="InterPro" id="IPR019813">
    <property type="entry name" value="Translation_initiation_fac3_CS"/>
</dbReference>
<protein>
    <submittedName>
        <fullName evidence="6">Translation initiation factor IF-3</fullName>
    </submittedName>
</protein>
<evidence type="ECO:0000256" key="1">
    <source>
        <dbReference type="ARBA" id="ARBA00005439"/>
    </source>
</evidence>
<dbReference type="NCBIfam" id="TIGR00168">
    <property type="entry name" value="infC"/>
    <property type="match status" value="1"/>
</dbReference>
<dbReference type="InterPro" id="IPR019815">
    <property type="entry name" value="Translation_initiation_fac_3_C"/>
</dbReference>
<dbReference type="FunFam" id="3.30.110.10:FF:000001">
    <property type="entry name" value="Translation initiation factor IF-3"/>
    <property type="match status" value="1"/>
</dbReference>
<dbReference type="InterPro" id="IPR019814">
    <property type="entry name" value="Translation_initiation_fac_3_N"/>
</dbReference>
<evidence type="ECO:0000259" key="5">
    <source>
        <dbReference type="Pfam" id="PF05198"/>
    </source>
</evidence>
<dbReference type="PANTHER" id="PTHR10938:SF0">
    <property type="entry name" value="TRANSLATION INITIATION FACTOR IF-3, MITOCHONDRIAL"/>
    <property type="match status" value="1"/>
</dbReference>
<proteinExistence type="inferred from homology"/>
<dbReference type="SUPFAM" id="SSF54364">
    <property type="entry name" value="Translation initiation factor IF3, N-terminal domain"/>
    <property type="match status" value="1"/>
</dbReference>